<evidence type="ECO:0000313" key="5">
    <source>
        <dbReference type="EMBL" id="MFI6497088.1"/>
    </source>
</evidence>
<dbReference type="EMBL" id="JBITGY010000002">
    <property type="protein sequence ID" value="MFI6497088.1"/>
    <property type="molecule type" value="Genomic_DNA"/>
</dbReference>
<evidence type="ECO:0000256" key="4">
    <source>
        <dbReference type="ARBA" id="ARBA00023136"/>
    </source>
</evidence>
<dbReference type="RefSeq" id="WP_397079694.1">
    <property type="nucleotide sequence ID" value="NZ_JBITGY010000002.1"/>
</dbReference>
<accession>A0ABW7YP75</accession>
<dbReference type="Gene3D" id="1.10.3630.10">
    <property type="entry name" value="yeast vps74-n-term truncation variant domain like"/>
    <property type="match status" value="1"/>
</dbReference>
<proteinExistence type="predicted"/>
<gene>
    <name evidence="5" type="ORF">ACIBG2_06890</name>
</gene>
<protein>
    <submittedName>
        <fullName evidence="5">GPP34 family phosphoprotein</fullName>
    </submittedName>
</protein>
<comment type="caution">
    <text evidence="5">The sequence shown here is derived from an EMBL/GenBank/DDBJ whole genome shotgun (WGS) entry which is preliminary data.</text>
</comment>
<dbReference type="Proteomes" id="UP001612741">
    <property type="component" value="Unassembled WGS sequence"/>
</dbReference>
<evidence type="ECO:0000256" key="3">
    <source>
        <dbReference type="ARBA" id="ARBA00023121"/>
    </source>
</evidence>
<keyword evidence="3" id="KW-0446">Lipid-binding</keyword>
<keyword evidence="6" id="KW-1185">Reference proteome</keyword>
<dbReference type="Pfam" id="PF05719">
    <property type="entry name" value="GPP34"/>
    <property type="match status" value="1"/>
</dbReference>
<dbReference type="InterPro" id="IPR038261">
    <property type="entry name" value="GPP34-like_sf"/>
</dbReference>
<evidence type="ECO:0000256" key="1">
    <source>
        <dbReference type="ARBA" id="ARBA00004255"/>
    </source>
</evidence>
<reference evidence="5 6" key="1">
    <citation type="submission" date="2024-10" db="EMBL/GenBank/DDBJ databases">
        <title>The Natural Products Discovery Center: Release of the First 8490 Sequenced Strains for Exploring Actinobacteria Biosynthetic Diversity.</title>
        <authorList>
            <person name="Kalkreuter E."/>
            <person name="Kautsar S.A."/>
            <person name="Yang D."/>
            <person name="Bader C.D."/>
            <person name="Teijaro C.N."/>
            <person name="Fluegel L."/>
            <person name="Davis C.M."/>
            <person name="Simpson J.R."/>
            <person name="Lauterbach L."/>
            <person name="Steele A.D."/>
            <person name="Gui C."/>
            <person name="Meng S."/>
            <person name="Li G."/>
            <person name="Viehrig K."/>
            <person name="Ye F."/>
            <person name="Su P."/>
            <person name="Kiefer A.F."/>
            <person name="Nichols A."/>
            <person name="Cepeda A.J."/>
            <person name="Yan W."/>
            <person name="Fan B."/>
            <person name="Jiang Y."/>
            <person name="Adhikari A."/>
            <person name="Zheng C.-J."/>
            <person name="Schuster L."/>
            <person name="Cowan T.M."/>
            <person name="Smanski M.J."/>
            <person name="Chevrette M.G."/>
            <person name="De Carvalho L.P.S."/>
            <person name="Shen B."/>
        </authorList>
    </citation>
    <scope>NUCLEOTIDE SEQUENCE [LARGE SCALE GENOMIC DNA]</scope>
    <source>
        <strain evidence="5 6">NPDC050545</strain>
    </source>
</reference>
<dbReference type="InterPro" id="IPR008628">
    <property type="entry name" value="GPP34-like"/>
</dbReference>
<organism evidence="5 6">
    <name type="scientific">Nonomuraea typhae</name>
    <dbReference type="NCBI Taxonomy" id="2603600"/>
    <lineage>
        <taxon>Bacteria</taxon>
        <taxon>Bacillati</taxon>
        <taxon>Actinomycetota</taxon>
        <taxon>Actinomycetes</taxon>
        <taxon>Streptosporangiales</taxon>
        <taxon>Streptosporangiaceae</taxon>
        <taxon>Nonomuraea</taxon>
    </lineage>
</organism>
<comment type="subcellular location">
    <subcellularLocation>
        <location evidence="1">Golgi apparatus membrane</location>
        <topology evidence="1">Peripheral membrane protein</topology>
        <orientation evidence="1">Cytoplasmic side</orientation>
    </subcellularLocation>
</comment>
<sequence length="217" mass="23151">MTLSIAEEFVLLAYGDDDGKPLVKEERVKLVLVAALLSELALDGRVELDEDGGVAVVDATPTGDRALDEVLAAIAEVGSALEPRRWFARLHARQEPVRVLEALAEAGALRVDRRRSFGVFPGTRYPQGDPGFELEIRSRIQAGLDGGEAGERTAAVLALVHAAKLTGQLFPGADAARVEELVAGDWVGQALLDYYGRGDRGNLVETAFNTVFGDGSP</sequence>
<evidence type="ECO:0000313" key="6">
    <source>
        <dbReference type="Proteomes" id="UP001612741"/>
    </source>
</evidence>
<keyword evidence="2" id="KW-0333">Golgi apparatus</keyword>
<keyword evidence="4" id="KW-0472">Membrane</keyword>
<name>A0ABW7YP75_9ACTN</name>
<evidence type="ECO:0000256" key="2">
    <source>
        <dbReference type="ARBA" id="ARBA00023034"/>
    </source>
</evidence>